<feature type="compositionally biased region" description="Basic and acidic residues" evidence="1">
    <location>
        <begin position="325"/>
        <end position="340"/>
    </location>
</feature>
<proteinExistence type="predicted"/>
<sequence>MASVSPLDGNQSTNSSEHESHIDTRFPSSASFDDSVSTAINAPYRVGNVDADTCSYHALLPGASCRKPRMCYECLNSDVAGLATGCLLAPSGFCEDMSSFALSLDFRRNTTNDELREYNYFPSTNTTYCEPIDEACLLCRQLAKTDATRQQDTINATNELERRFCVGQNNCVCLMVCESAHWEANMPLECNSSDNLSKDLKASKSLGTTHSTLLIIFLVLQVAFLAGFIYKKRGLCRRTTPSTRPEGPYNNVDAILSPSNRLRLSGWKKMQNTLIEREKMQQSEQLPQQIASQSVDNASIEARECSSSAHSRSPQDSAQTSEIARAGDDELRTGDDGYRERHQKPIVPPFESSDIDGSAVEGICDERIIIGSTLRVDRAASSVAMLEAHRNAG</sequence>
<feature type="compositionally biased region" description="Polar residues" evidence="1">
    <location>
        <begin position="282"/>
        <end position="297"/>
    </location>
</feature>
<gene>
    <name evidence="3" type="ORF">CCR75_005037</name>
</gene>
<evidence type="ECO:0000313" key="4">
    <source>
        <dbReference type="Proteomes" id="UP000294530"/>
    </source>
</evidence>
<evidence type="ECO:0000256" key="2">
    <source>
        <dbReference type="SAM" id="Phobius"/>
    </source>
</evidence>
<organism evidence="3 4">
    <name type="scientific">Bremia lactucae</name>
    <name type="common">Lettuce downy mildew</name>
    <dbReference type="NCBI Taxonomy" id="4779"/>
    <lineage>
        <taxon>Eukaryota</taxon>
        <taxon>Sar</taxon>
        <taxon>Stramenopiles</taxon>
        <taxon>Oomycota</taxon>
        <taxon>Peronosporomycetes</taxon>
        <taxon>Peronosporales</taxon>
        <taxon>Peronosporaceae</taxon>
        <taxon>Bremia</taxon>
    </lineage>
</organism>
<dbReference type="AlphaFoldDB" id="A0A976IF28"/>
<comment type="caution">
    <text evidence="3">The sequence shown here is derived from an EMBL/GenBank/DDBJ whole genome shotgun (WGS) entry which is preliminary data.</text>
</comment>
<feature type="compositionally biased region" description="Polar residues" evidence="1">
    <location>
        <begin position="305"/>
        <end position="322"/>
    </location>
</feature>
<protein>
    <submittedName>
        <fullName evidence="3">Uncharacterized protein</fullName>
    </submittedName>
</protein>
<evidence type="ECO:0000313" key="3">
    <source>
        <dbReference type="EMBL" id="TDH69344.1"/>
    </source>
</evidence>
<name>A0A976IF28_BRELC</name>
<feature type="transmembrane region" description="Helical" evidence="2">
    <location>
        <begin position="211"/>
        <end position="230"/>
    </location>
</feature>
<dbReference type="GeneID" id="94348793"/>
<reference evidence="3 4" key="1">
    <citation type="journal article" date="2021" name="Genome Biol.">
        <title>AFLAP: assembly-free linkage analysis pipeline using k-mers from genome sequencing data.</title>
        <authorList>
            <person name="Fletcher K."/>
            <person name="Zhang L."/>
            <person name="Gil J."/>
            <person name="Han R."/>
            <person name="Cavanaugh K."/>
            <person name="Michelmore R."/>
        </authorList>
    </citation>
    <scope>NUCLEOTIDE SEQUENCE [LARGE SCALE GENOMIC DNA]</scope>
    <source>
        <strain evidence="3 4">SF5</strain>
    </source>
</reference>
<dbReference type="Proteomes" id="UP000294530">
    <property type="component" value="Unassembled WGS sequence"/>
</dbReference>
<dbReference type="EMBL" id="SHOA02000016">
    <property type="protein sequence ID" value="TDH69344.1"/>
    <property type="molecule type" value="Genomic_DNA"/>
</dbReference>
<dbReference type="KEGG" id="blac:94348793"/>
<keyword evidence="4" id="KW-1185">Reference proteome</keyword>
<feature type="region of interest" description="Disordered" evidence="1">
    <location>
        <begin position="280"/>
        <end position="357"/>
    </location>
</feature>
<dbReference type="RefSeq" id="XP_067818843.1">
    <property type="nucleotide sequence ID" value="XM_067963122.1"/>
</dbReference>
<keyword evidence="2" id="KW-0472">Membrane</keyword>
<keyword evidence="2" id="KW-0812">Transmembrane</keyword>
<accession>A0A976IF28</accession>
<feature type="region of interest" description="Disordered" evidence="1">
    <location>
        <begin position="1"/>
        <end position="29"/>
    </location>
</feature>
<keyword evidence="2" id="KW-1133">Transmembrane helix</keyword>
<evidence type="ECO:0000256" key="1">
    <source>
        <dbReference type="SAM" id="MobiDB-lite"/>
    </source>
</evidence>
<dbReference type="OrthoDB" id="148820at2759"/>